<protein>
    <recommendedName>
        <fullName evidence="4">Disease resistance R13L4/SHOC-2-like LRR domain-containing protein</fullName>
    </recommendedName>
</protein>
<comment type="function">
    <text evidence="3">Leucine-rich repeat protein that likely mediates protein interactions, possibly in the context of signal transduction.</text>
</comment>
<dbReference type="Pfam" id="PF13855">
    <property type="entry name" value="LRR_8"/>
    <property type="match status" value="1"/>
</dbReference>
<dbReference type="SMART" id="SM00369">
    <property type="entry name" value="LRR_TYP"/>
    <property type="match status" value="4"/>
</dbReference>
<dbReference type="Pfam" id="PF23598">
    <property type="entry name" value="LRR_14"/>
    <property type="match status" value="1"/>
</dbReference>
<comment type="caution">
    <text evidence="5">The sequence shown here is derived from an EMBL/GenBank/DDBJ whole genome shotgun (WGS) entry which is preliminary data.</text>
</comment>
<dbReference type="PANTHER" id="PTHR48051">
    <property type="match status" value="1"/>
</dbReference>
<evidence type="ECO:0000256" key="3">
    <source>
        <dbReference type="ARBA" id="ARBA00037519"/>
    </source>
</evidence>
<dbReference type="InterPro" id="IPR055414">
    <property type="entry name" value="LRR_R13L4/SHOC2-like"/>
</dbReference>
<evidence type="ECO:0000313" key="6">
    <source>
        <dbReference type="Proteomes" id="UP000729402"/>
    </source>
</evidence>
<dbReference type="PROSITE" id="PS51450">
    <property type="entry name" value="LRR"/>
    <property type="match status" value="2"/>
</dbReference>
<dbReference type="Proteomes" id="UP000729402">
    <property type="component" value="Unassembled WGS sequence"/>
</dbReference>
<proteinExistence type="predicted"/>
<evidence type="ECO:0000259" key="4">
    <source>
        <dbReference type="Pfam" id="PF23598"/>
    </source>
</evidence>
<reference evidence="5" key="2">
    <citation type="submission" date="2021-02" db="EMBL/GenBank/DDBJ databases">
        <authorList>
            <person name="Kimball J.A."/>
            <person name="Haas M.W."/>
            <person name="Macchietto M."/>
            <person name="Kono T."/>
            <person name="Duquette J."/>
            <person name="Shao M."/>
        </authorList>
    </citation>
    <scope>NUCLEOTIDE SEQUENCE</scope>
    <source>
        <tissue evidence="5">Fresh leaf tissue</tissue>
    </source>
</reference>
<name>A0A8J5WQW5_ZIZPA</name>
<dbReference type="InterPro" id="IPR050216">
    <property type="entry name" value="LRR_domain-containing"/>
</dbReference>
<keyword evidence="1" id="KW-0433">Leucine-rich repeat</keyword>
<dbReference type="GO" id="GO:0005737">
    <property type="term" value="C:cytoplasm"/>
    <property type="evidence" value="ECO:0007669"/>
    <property type="project" value="TreeGrafter"/>
</dbReference>
<feature type="domain" description="Disease resistance R13L4/SHOC-2-like LRR" evidence="4">
    <location>
        <begin position="85"/>
        <end position="168"/>
    </location>
</feature>
<organism evidence="5 6">
    <name type="scientific">Zizania palustris</name>
    <name type="common">Northern wild rice</name>
    <dbReference type="NCBI Taxonomy" id="103762"/>
    <lineage>
        <taxon>Eukaryota</taxon>
        <taxon>Viridiplantae</taxon>
        <taxon>Streptophyta</taxon>
        <taxon>Embryophyta</taxon>
        <taxon>Tracheophyta</taxon>
        <taxon>Spermatophyta</taxon>
        <taxon>Magnoliopsida</taxon>
        <taxon>Liliopsida</taxon>
        <taxon>Poales</taxon>
        <taxon>Poaceae</taxon>
        <taxon>BOP clade</taxon>
        <taxon>Oryzoideae</taxon>
        <taxon>Oryzeae</taxon>
        <taxon>Zizaniinae</taxon>
        <taxon>Zizania</taxon>
    </lineage>
</organism>
<dbReference type="AlphaFoldDB" id="A0A8J5WQW5"/>
<dbReference type="SMART" id="SM00364">
    <property type="entry name" value="LRR_BAC"/>
    <property type="match status" value="4"/>
</dbReference>
<accession>A0A8J5WQW5</accession>
<evidence type="ECO:0000313" key="5">
    <source>
        <dbReference type="EMBL" id="KAG8095945.1"/>
    </source>
</evidence>
<dbReference type="InterPro" id="IPR001611">
    <property type="entry name" value="Leu-rich_rpt"/>
</dbReference>
<dbReference type="PANTHER" id="PTHR48051:SF1">
    <property type="entry name" value="RAS SUPPRESSOR PROTEIN 1"/>
    <property type="match status" value="1"/>
</dbReference>
<dbReference type="OrthoDB" id="676979at2759"/>
<dbReference type="InterPro" id="IPR003591">
    <property type="entry name" value="Leu-rich_rpt_typical-subtyp"/>
</dbReference>
<evidence type="ECO:0000256" key="2">
    <source>
        <dbReference type="ARBA" id="ARBA00022737"/>
    </source>
</evidence>
<sequence>MGCCSSRSSDSPASRVTRWRSTGIVALRDARLKVVPNEVLQVGNSLRILDLTNNKIVEIPEEVGRLVNMQRLVLAGNLIENISVNIGYLRNLKILMLDRNRISTLPEELGSLSNLQQLSISHNYLARLPKSVGSLHNMLLLNVSDNKLIALPESIGGCSSLEELQANVIALRMFSPFMSWAIAGTLFGTQAEYCTRAKQDVIWGIMHSHRTKSSSIQQQLGSAGKES</sequence>
<reference evidence="5" key="1">
    <citation type="journal article" date="2021" name="bioRxiv">
        <title>Whole Genome Assembly and Annotation of Northern Wild Rice, Zizania palustris L., Supports a Whole Genome Duplication in the Zizania Genus.</title>
        <authorList>
            <person name="Haas M."/>
            <person name="Kono T."/>
            <person name="Macchietto M."/>
            <person name="Millas R."/>
            <person name="McGilp L."/>
            <person name="Shao M."/>
            <person name="Duquette J."/>
            <person name="Hirsch C.N."/>
            <person name="Kimball J."/>
        </authorList>
    </citation>
    <scope>NUCLEOTIDE SEQUENCE</scope>
    <source>
        <tissue evidence="5">Fresh leaf tissue</tissue>
    </source>
</reference>
<keyword evidence="2" id="KW-0677">Repeat</keyword>
<gene>
    <name evidence="5" type="ORF">GUJ93_ZPchr0013g37829</name>
</gene>
<keyword evidence="6" id="KW-1185">Reference proteome</keyword>
<dbReference type="EMBL" id="JAAALK010000079">
    <property type="protein sequence ID" value="KAG8095945.1"/>
    <property type="molecule type" value="Genomic_DNA"/>
</dbReference>
<evidence type="ECO:0000256" key="1">
    <source>
        <dbReference type="ARBA" id="ARBA00022614"/>
    </source>
</evidence>